<dbReference type="OrthoDB" id="25675at2759"/>
<dbReference type="EMBL" id="ML978125">
    <property type="protein sequence ID" value="KAF2099525.1"/>
    <property type="molecule type" value="Genomic_DNA"/>
</dbReference>
<name>A0A9P4IHS2_9PEZI</name>
<keyword evidence="2" id="KW-0690">Ribosome biogenesis</keyword>
<dbReference type="GO" id="GO:0006364">
    <property type="term" value="P:rRNA processing"/>
    <property type="evidence" value="ECO:0007669"/>
    <property type="project" value="UniProtKB-KW"/>
</dbReference>
<organism evidence="10 11">
    <name type="scientific">Rhizodiscina lignyota</name>
    <dbReference type="NCBI Taxonomy" id="1504668"/>
    <lineage>
        <taxon>Eukaryota</taxon>
        <taxon>Fungi</taxon>
        <taxon>Dikarya</taxon>
        <taxon>Ascomycota</taxon>
        <taxon>Pezizomycotina</taxon>
        <taxon>Dothideomycetes</taxon>
        <taxon>Pleosporomycetidae</taxon>
        <taxon>Aulographales</taxon>
        <taxon>Rhizodiscinaceae</taxon>
        <taxon>Rhizodiscina</taxon>
    </lineage>
</organism>
<sequence>MRGHRAKQYRKLMHQYSLTFNFREPYQVLLDAEIIQDAAHFKMDLIAGLKRTLQGEVKPMITQCSMRHLYSATPKDESLIAQAKTYERRRCNHHTLETPLNTIECLSSVVDPKDSRTNKHRYIIASQNAELRAKMRRIPGVPLIYINRSVMIMEPMASATEGVREQEEKGKFRAGIKGARGGQALGKRPRDTAGAAPGESAPGDVEEQPTVPERGEPVKKKRKQGAREPNPLSVKKPKKHPQPDTAAKPPDASRIRDQGHLKDKVNGANESEDAIKPKRRRKRKTKSDTENVEPVSAG</sequence>
<dbReference type="FunFam" id="3.40.50.1010:FF:000006">
    <property type="entry name" value="rRNA-processing protein UTP23 homolog"/>
    <property type="match status" value="1"/>
</dbReference>
<evidence type="ECO:0000256" key="1">
    <source>
        <dbReference type="ARBA" id="ARBA00004604"/>
    </source>
</evidence>
<dbReference type="InterPro" id="IPR006984">
    <property type="entry name" value="Fcf1/UTP23"/>
</dbReference>
<dbReference type="PANTHER" id="PTHR12416">
    <property type="entry name" value="RRNA-PROCESSING PROTEIN UTP23 HOMOLOG"/>
    <property type="match status" value="1"/>
</dbReference>
<comment type="subcellular location">
    <subcellularLocation>
        <location evidence="1">Nucleus</location>
        <location evidence="1">Nucleolus</location>
    </subcellularLocation>
</comment>
<evidence type="ECO:0000256" key="2">
    <source>
        <dbReference type="ARBA" id="ARBA00022517"/>
    </source>
</evidence>
<proteinExistence type="inferred from homology"/>
<evidence type="ECO:0000256" key="8">
    <source>
        <dbReference type="SAM" id="MobiDB-lite"/>
    </source>
</evidence>
<keyword evidence="4" id="KW-0539">Nucleus</keyword>
<evidence type="ECO:0000256" key="5">
    <source>
        <dbReference type="ARBA" id="ARBA00037300"/>
    </source>
</evidence>
<comment type="caution">
    <text evidence="10">The sequence shown here is derived from an EMBL/GenBank/DDBJ whole genome shotgun (WGS) entry which is preliminary data.</text>
</comment>
<feature type="region of interest" description="Disordered" evidence="8">
    <location>
        <begin position="161"/>
        <end position="298"/>
    </location>
</feature>
<dbReference type="CDD" id="cd09865">
    <property type="entry name" value="PIN_ScUtp23p-like"/>
    <property type="match status" value="1"/>
</dbReference>
<protein>
    <recommendedName>
        <fullName evidence="7">U three protein 23</fullName>
    </recommendedName>
</protein>
<dbReference type="InterPro" id="IPR029060">
    <property type="entry name" value="PIN-like_dom_sf"/>
</dbReference>
<dbReference type="InterPro" id="IPR057776">
    <property type="entry name" value="UTP23_sensor"/>
</dbReference>
<comment type="function">
    <text evidence="5">Involved in rRNA-processing and ribosome biogenesis.</text>
</comment>
<evidence type="ECO:0000259" key="9">
    <source>
        <dbReference type="Pfam" id="PF24779"/>
    </source>
</evidence>
<keyword evidence="11" id="KW-1185">Reference proteome</keyword>
<keyword evidence="3" id="KW-0698">rRNA processing</keyword>
<evidence type="ECO:0000256" key="4">
    <source>
        <dbReference type="ARBA" id="ARBA00023242"/>
    </source>
</evidence>
<feature type="domain" description="UTP23 sensor motif region" evidence="9">
    <location>
        <begin position="220"/>
        <end position="239"/>
    </location>
</feature>
<dbReference type="GO" id="GO:0032040">
    <property type="term" value="C:small-subunit processome"/>
    <property type="evidence" value="ECO:0007669"/>
    <property type="project" value="InterPro"/>
</dbReference>
<evidence type="ECO:0000256" key="6">
    <source>
        <dbReference type="ARBA" id="ARBA00038503"/>
    </source>
</evidence>
<feature type="compositionally biased region" description="Basic and acidic residues" evidence="8">
    <location>
        <begin position="251"/>
        <end position="265"/>
    </location>
</feature>
<gene>
    <name evidence="10" type="ORF">NA57DRAFT_55488</name>
</gene>
<dbReference type="Gene3D" id="3.40.50.1010">
    <property type="entry name" value="5'-nuclease"/>
    <property type="match status" value="1"/>
</dbReference>
<dbReference type="Pfam" id="PF24779">
    <property type="entry name" value="UTP23_sensor"/>
    <property type="match status" value="1"/>
</dbReference>
<feature type="compositionally biased region" description="Basic and acidic residues" evidence="8">
    <location>
        <begin position="162"/>
        <end position="171"/>
    </location>
</feature>
<dbReference type="AlphaFoldDB" id="A0A9P4IHS2"/>
<dbReference type="Pfam" id="PF04900">
    <property type="entry name" value="Fcf1"/>
    <property type="match status" value="1"/>
</dbReference>
<evidence type="ECO:0000256" key="3">
    <source>
        <dbReference type="ARBA" id="ARBA00022552"/>
    </source>
</evidence>
<dbReference type="SUPFAM" id="SSF88723">
    <property type="entry name" value="PIN domain-like"/>
    <property type="match status" value="1"/>
</dbReference>
<dbReference type="Proteomes" id="UP000799772">
    <property type="component" value="Unassembled WGS sequence"/>
</dbReference>
<evidence type="ECO:0000313" key="10">
    <source>
        <dbReference type="EMBL" id="KAF2099525.1"/>
    </source>
</evidence>
<evidence type="ECO:0000256" key="7">
    <source>
        <dbReference type="ARBA" id="ARBA00076388"/>
    </source>
</evidence>
<accession>A0A9P4IHS2</accession>
<evidence type="ECO:0000313" key="11">
    <source>
        <dbReference type="Proteomes" id="UP000799772"/>
    </source>
</evidence>
<comment type="similarity">
    <text evidence="6">Belongs to the UTP23/FCF1 family. UTP23 subfamily.</text>
</comment>
<reference evidence="10" key="1">
    <citation type="journal article" date="2020" name="Stud. Mycol.">
        <title>101 Dothideomycetes genomes: a test case for predicting lifestyles and emergence of pathogens.</title>
        <authorList>
            <person name="Haridas S."/>
            <person name="Albert R."/>
            <person name="Binder M."/>
            <person name="Bloem J."/>
            <person name="Labutti K."/>
            <person name="Salamov A."/>
            <person name="Andreopoulos B."/>
            <person name="Baker S."/>
            <person name="Barry K."/>
            <person name="Bills G."/>
            <person name="Bluhm B."/>
            <person name="Cannon C."/>
            <person name="Castanera R."/>
            <person name="Culley D."/>
            <person name="Daum C."/>
            <person name="Ezra D."/>
            <person name="Gonzalez J."/>
            <person name="Henrissat B."/>
            <person name="Kuo A."/>
            <person name="Liang C."/>
            <person name="Lipzen A."/>
            <person name="Lutzoni F."/>
            <person name="Magnuson J."/>
            <person name="Mondo S."/>
            <person name="Nolan M."/>
            <person name="Ohm R."/>
            <person name="Pangilinan J."/>
            <person name="Park H.-J."/>
            <person name="Ramirez L."/>
            <person name="Alfaro M."/>
            <person name="Sun H."/>
            <person name="Tritt A."/>
            <person name="Yoshinaga Y."/>
            <person name="Zwiers L.-H."/>
            <person name="Turgeon B."/>
            <person name="Goodwin S."/>
            <person name="Spatafora J."/>
            <person name="Crous P."/>
            <person name="Grigoriev I."/>
        </authorList>
    </citation>
    <scope>NUCLEOTIDE SEQUENCE</scope>
    <source>
        <strain evidence="10">CBS 133067</strain>
    </source>
</reference>